<feature type="compositionally biased region" description="Polar residues" evidence="1">
    <location>
        <begin position="217"/>
        <end position="252"/>
    </location>
</feature>
<protein>
    <submittedName>
        <fullName evidence="2">Uncharacterized protein</fullName>
    </submittedName>
</protein>
<reference evidence="2" key="1">
    <citation type="submission" date="2023-07" db="EMBL/GenBank/DDBJ databases">
        <authorList>
            <consortium name="AG Swart"/>
            <person name="Singh M."/>
            <person name="Singh A."/>
            <person name="Seah K."/>
            <person name="Emmerich C."/>
        </authorList>
    </citation>
    <scope>NUCLEOTIDE SEQUENCE</scope>
    <source>
        <strain evidence="2">DP1</strain>
    </source>
</reference>
<comment type="caution">
    <text evidence="2">The sequence shown here is derived from an EMBL/GenBank/DDBJ whole genome shotgun (WGS) entry which is preliminary data.</text>
</comment>
<evidence type="ECO:0000313" key="3">
    <source>
        <dbReference type="Proteomes" id="UP001295684"/>
    </source>
</evidence>
<feature type="compositionally biased region" description="Polar residues" evidence="1">
    <location>
        <begin position="180"/>
        <end position="199"/>
    </location>
</feature>
<feature type="region of interest" description="Disordered" evidence="1">
    <location>
        <begin position="169"/>
        <end position="334"/>
    </location>
</feature>
<dbReference type="Proteomes" id="UP001295684">
    <property type="component" value="Unassembled WGS sequence"/>
</dbReference>
<feature type="compositionally biased region" description="Basic and acidic residues" evidence="1">
    <location>
        <begin position="303"/>
        <end position="316"/>
    </location>
</feature>
<feature type="compositionally biased region" description="Basic and acidic residues" evidence="1">
    <location>
        <begin position="201"/>
        <end position="216"/>
    </location>
</feature>
<keyword evidence="3" id="KW-1185">Reference proteome</keyword>
<proteinExistence type="predicted"/>
<dbReference type="AlphaFoldDB" id="A0AAD1UMF5"/>
<gene>
    <name evidence="2" type="ORF">ECRASSUSDP1_LOCUS9183</name>
</gene>
<dbReference type="EMBL" id="CAMPGE010009019">
    <property type="protein sequence ID" value="CAI2367894.1"/>
    <property type="molecule type" value="Genomic_DNA"/>
</dbReference>
<evidence type="ECO:0000313" key="2">
    <source>
        <dbReference type="EMBL" id="CAI2367894.1"/>
    </source>
</evidence>
<evidence type="ECO:0000256" key="1">
    <source>
        <dbReference type="SAM" id="MobiDB-lite"/>
    </source>
</evidence>
<sequence length="483" mass="55751">MCVTCKTKFCQEISTEYCQNHEMPVCGKCKADQHYQCKVEQIRSSQQLEYQVQSLERLIGVTQGHFEQFYIEGRWPNFKEAITEVETRFFELEQKVKKAIDGKNFLDFEDCETELANLRADINQNSVIIEVMSDSYQQLIVKQKLKDCSNFSLSERNFIGEATKDKNITQGLTNKKHQESNQMPAFSSNSKCNIFTNKTPFECDKSKHTNSERRNENSQNPFLNHNPFSITPLNTNQPHNPSLVSKSPSPNSEQKDEEDKRDVEKKVGRRKGEGGDGSKEKEEWNGEGRDLEKTSDSGGVSEKVGDGGSTEKRREDEVQESDGETEEKPNCTLSMNITKSDKVEFMKEHIERKYKFLEISDFYLGIDSSQKELFEDFIRNCMNKGSYDLLSLNKNKSLSILNFSDFQSCFEELMKNPPRTLDLNNFILTEKDFKYLANAIKTKSIKIKLSCCKYSSPFTSNPVIIPSSFKEKYHISYIYNTFF</sequence>
<feature type="compositionally biased region" description="Basic and acidic residues" evidence="1">
    <location>
        <begin position="253"/>
        <end position="295"/>
    </location>
</feature>
<organism evidence="2 3">
    <name type="scientific">Euplotes crassus</name>
    <dbReference type="NCBI Taxonomy" id="5936"/>
    <lineage>
        <taxon>Eukaryota</taxon>
        <taxon>Sar</taxon>
        <taxon>Alveolata</taxon>
        <taxon>Ciliophora</taxon>
        <taxon>Intramacronucleata</taxon>
        <taxon>Spirotrichea</taxon>
        <taxon>Hypotrichia</taxon>
        <taxon>Euplotida</taxon>
        <taxon>Euplotidae</taxon>
        <taxon>Moneuplotes</taxon>
    </lineage>
</organism>
<name>A0AAD1UMF5_EUPCR</name>
<accession>A0AAD1UMF5</accession>